<dbReference type="AlphaFoldDB" id="A0AA96DI21"/>
<dbReference type="Pfam" id="PF11236">
    <property type="entry name" value="DUF3037"/>
    <property type="match status" value="1"/>
</dbReference>
<gene>
    <name evidence="1" type="ORF">RMQ68_07820</name>
</gene>
<dbReference type="EMBL" id="CP134854">
    <property type="protein sequence ID" value="WNL29276.1"/>
    <property type="molecule type" value="Genomic_DNA"/>
</dbReference>
<accession>A0AA96DI21</accession>
<organism evidence="1">
    <name type="scientific">Arcobacter sp. AZ-2023</name>
    <dbReference type="NCBI Taxonomy" id="3074453"/>
    <lineage>
        <taxon>Bacteria</taxon>
        <taxon>Pseudomonadati</taxon>
        <taxon>Campylobacterota</taxon>
        <taxon>Epsilonproteobacteria</taxon>
        <taxon>Campylobacterales</taxon>
        <taxon>Arcobacteraceae</taxon>
        <taxon>Arcobacter</taxon>
    </lineage>
</organism>
<sequence>MFIPEFKKYQRGEYSLIQISPTLDSSELINIGVIVKNLETKEIKFKIFEDISKLLKRVYIENFKSLEYTFEILKKSILNHSNTFEYANFTNAIKINRPLPISIVYSSLEEQVEKMFTDKVTILKTFNQIPIANNSEYDKRFIIDNINTYLRKQNLENIIKTRKMMPTLFGSSKQIDTIVYNEDNKPIIVSDIIHPKALKIEDLYMKSSFTLKTLSDTSIKEKIFYIPEVNDLSIEIIQKIKFIKESIKKEDLRINDSRDEKEYIGMLIEKSKKVS</sequence>
<reference evidence="1" key="1">
    <citation type="submission" date="2023-09" db="EMBL/GenBank/DDBJ databases">
        <title>Arcobacter tbilisiensis sp. nov. isolated from chicken meat in Tbilisi, Georgia.</title>
        <authorList>
            <person name="Matthias R."/>
            <person name="Zautner A.E."/>
        </authorList>
    </citation>
    <scope>NUCLEOTIDE SEQUENCE</scope>
    <source>
        <strain evidence="1">LEO 52</strain>
    </source>
</reference>
<protein>
    <submittedName>
        <fullName evidence="1">DUF3037 domain-containing protein</fullName>
    </submittedName>
</protein>
<proteinExistence type="predicted"/>
<dbReference type="InterPro" id="IPR021398">
    <property type="entry name" value="DUF3037"/>
</dbReference>
<name>A0AA96DI21_9BACT</name>
<evidence type="ECO:0000313" key="1">
    <source>
        <dbReference type="EMBL" id="WNL29276.1"/>
    </source>
</evidence>